<sequence>VAALSTLGLAALFTPNANAAAVASMPHDDSKQMPVDGSTNDFKKLLPWIMLVIFLLLLLLFWRSCQHKEPLPVAPQPVPADNAMAASSLVPASLALTSGEGSNLLACNANAGDAGLSAVISNASM</sequence>
<feature type="transmembrane region" description="Helical" evidence="1">
    <location>
        <begin position="45"/>
        <end position="62"/>
    </location>
</feature>
<organism evidence="3 4">
    <name type="scientific">Rhizobium hidalgonense</name>
    <dbReference type="NCBI Taxonomy" id="1538159"/>
    <lineage>
        <taxon>Bacteria</taxon>
        <taxon>Pseudomonadati</taxon>
        <taxon>Pseudomonadota</taxon>
        <taxon>Alphaproteobacteria</taxon>
        <taxon>Hyphomicrobiales</taxon>
        <taxon>Rhizobiaceae</taxon>
        <taxon>Rhizobium/Agrobacterium group</taxon>
        <taxon>Rhizobium</taxon>
    </lineage>
</organism>
<dbReference type="AlphaFoldDB" id="A0AAJ2LSD9"/>
<keyword evidence="2" id="KW-0732">Signal</keyword>
<dbReference type="RefSeq" id="WP_310866643.1">
    <property type="nucleotide sequence ID" value="NZ_JAVLSF010001015.1"/>
</dbReference>
<proteinExistence type="predicted"/>
<keyword evidence="1" id="KW-0472">Membrane</keyword>
<accession>A0AAJ2LSD9</accession>
<dbReference type="EMBL" id="JAVLSF010001015">
    <property type="protein sequence ID" value="MDR9778621.1"/>
    <property type="molecule type" value="Genomic_DNA"/>
</dbReference>
<feature type="signal peptide" evidence="2">
    <location>
        <begin position="1"/>
        <end position="19"/>
    </location>
</feature>
<evidence type="ECO:0000256" key="2">
    <source>
        <dbReference type="SAM" id="SignalP"/>
    </source>
</evidence>
<keyword evidence="1" id="KW-0812">Transmembrane</keyword>
<feature type="chain" id="PRO_5042607865" evidence="2">
    <location>
        <begin position="20"/>
        <end position="125"/>
    </location>
</feature>
<evidence type="ECO:0000256" key="1">
    <source>
        <dbReference type="SAM" id="Phobius"/>
    </source>
</evidence>
<name>A0AAJ2LSD9_9HYPH</name>
<gene>
    <name evidence="3" type="ORF">RJJ65_39445</name>
</gene>
<feature type="non-terminal residue" evidence="3">
    <location>
        <position position="1"/>
    </location>
</feature>
<feature type="non-terminal residue" evidence="3">
    <location>
        <position position="125"/>
    </location>
</feature>
<keyword evidence="1" id="KW-1133">Transmembrane helix</keyword>
<evidence type="ECO:0000313" key="3">
    <source>
        <dbReference type="EMBL" id="MDR9778621.1"/>
    </source>
</evidence>
<comment type="caution">
    <text evidence="3">The sequence shown here is derived from an EMBL/GenBank/DDBJ whole genome shotgun (WGS) entry which is preliminary data.</text>
</comment>
<protein>
    <submittedName>
        <fullName evidence="3">Uncharacterized protein</fullName>
    </submittedName>
</protein>
<evidence type="ECO:0000313" key="4">
    <source>
        <dbReference type="Proteomes" id="UP001268610"/>
    </source>
</evidence>
<dbReference type="Proteomes" id="UP001268610">
    <property type="component" value="Unassembled WGS sequence"/>
</dbReference>
<reference evidence="3" key="1">
    <citation type="submission" date="2023-04" db="EMBL/GenBank/DDBJ databases">
        <title>Genomic characterization of faba bean (Vicia faba) microsymbionts in Mexican soils.</title>
        <authorList>
            <person name="Rivera Orduna F.N."/>
            <person name="Guevara-Luna J."/>
            <person name="Yan J."/>
            <person name="Arroyo-Herrera I."/>
            <person name="Li Y."/>
            <person name="Vasquez-Murrieta M.S."/>
            <person name="Wang E.T."/>
        </authorList>
    </citation>
    <scope>NUCLEOTIDE SEQUENCE</scope>
    <source>
        <strain evidence="3">CH26</strain>
    </source>
</reference>